<protein>
    <submittedName>
        <fullName evidence="1">HpyO, FAD-dependent urate hydroxylase</fullName>
    </submittedName>
</protein>
<dbReference type="KEGG" id="nsh:GXM_07439"/>
<dbReference type="SUPFAM" id="SSF51905">
    <property type="entry name" value="FAD/NAD(P)-binding domain"/>
    <property type="match status" value="1"/>
</dbReference>
<gene>
    <name evidence="1" type="ORF">GXM_07439</name>
</gene>
<name>A0A5P8WAY1_9NOSO</name>
<dbReference type="RefSeq" id="WP_225892711.1">
    <property type="nucleotide sequence ID" value="NZ_CP045227.1"/>
</dbReference>
<keyword evidence="2" id="KW-1185">Reference proteome</keyword>
<accession>A0A5P8WAY1</accession>
<sequence>MTTTTDLDFAAREALRLLGPDPENWVSDRSGIDHNVTIVGGSGSGSTFAFALRRAGIGRVTVIDEALDEAHAGVWLTRARMKKLRTPKNLPGPELGIPALSFQAWYEARHGVEAYAAIDRIPRVAWAEYLSWYRHFLGIPVRYQTKLVRIEPDANLFRLLISCTSTYNPR</sequence>
<dbReference type="InterPro" id="IPR036188">
    <property type="entry name" value="FAD/NAD-bd_sf"/>
</dbReference>
<evidence type="ECO:0000313" key="2">
    <source>
        <dbReference type="Proteomes" id="UP000326678"/>
    </source>
</evidence>
<reference evidence="1 2" key="1">
    <citation type="submission" date="2019-10" db="EMBL/GenBank/DDBJ databases">
        <title>Genomic and transcriptomic insights into the perfect genentic adaptation of a filamentous nitrogen-fixing cyanobacterium to rice fields.</title>
        <authorList>
            <person name="Chen Z."/>
        </authorList>
    </citation>
    <scope>NUCLEOTIDE SEQUENCE [LARGE SCALE GENOMIC DNA]</scope>
    <source>
        <strain evidence="1">CCNUC1</strain>
    </source>
</reference>
<dbReference type="AlphaFoldDB" id="A0A5P8WAY1"/>
<proteinExistence type="predicted"/>
<organism evidence="1 2">
    <name type="scientific">Nostoc sphaeroides CCNUC1</name>
    <dbReference type="NCBI Taxonomy" id="2653204"/>
    <lineage>
        <taxon>Bacteria</taxon>
        <taxon>Bacillati</taxon>
        <taxon>Cyanobacteriota</taxon>
        <taxon>Cyanophyceae</taxon>
        <taxon>Nostocales</taxon>
        <taxon>Nostocaceae</taxon>
        <taxon>Nostoc</taxon>
    </lineage>
</organism>
<evidence type="ECO:0000313" key="1">
    <source>
        <dbReference type="EMBL" id="QFS49945.1"/>
    </source>
</evidence>
<dbReference type="Gene3D" id="3.50.50.60">
    <property type="entry name" value="FAD/NAD(P)-binding domain"/>
    <property type="match status" value="1"/>
</dbReference>
<dbReference type="Proteomes" id="UP000326678">
    <property type="component" value="Chromosome Gxm2"/>
</dbReference>
<dbReference type="EMBL" id="CP045227">
    <property type="protein sequence ID" value="QFS49945.1"/>
    <property type="molecule type" value="Genomic_DNA"/>
</dbReference>